<reference evidence="7 8" key="2">
    <citation type="journal article" date="2013" name="Environ. Sci. Technol.">
        <title>The 4-tert-butylphenol-utilizing bacterium Sphingobium fuliginis OMI can degrade bisphenols via phenolic ring hydroxylation and meta-cleavage pathway.</title>
        <authorList>
            <person name="Ogata Y."/>
            <person name="Goda S."/>
            <person name="Toyama T."/>
            <person name="Sei K."/>
            <person name="Ike M."/>
        </authorList>
    </citation>
    <scope>NUCLEOTIDE SEQUENCE [LARGE SCALE GENOMIC DNA]</scope>
    <source>
        <strain evidence="7 8">OMI</strain>
    </source>
</reference>
<evidence type="ECO:0000256" key="5">
    <source>
        <dbReference type="RuleBase" id="RU003345"/>
    </source>
</evidence>
<evidence type="ECO:0000256" key="3">
    <source>
        <dbReference type="ARBA" id="ARBA00023097"/>
    </source>
</evidence>
<dbReference type="SUPFAM" id="SSF53720">
    <property type="entry name" value="ALDH-like"/>
    <property type="match status" value="1"/>
</dbReference>
<evidence type="ECO:0000259" key="6">
    <source>
        <dbReference type="Pfam" id="PF00171"/>
    </source>
</evidence>
<comment type="caution">
    <text evidence="7">The sequence shown here is derived from an EMBL/GenBank/DDBJ whole genome shotgun (WGS) entry which is preliminary data.</text>
</comment>
<dbReference type="EC" id="1.2.1.3" evidence="7"/>
<dbReference type="InterPro" id="IPR015590">
    <property type="entry name" value="Aldehyde_DH_dom"/>
</dbReference>
<dbReference type="FunFam" id="3.40.309.10:FF:000012">
    <property type="entry name" value="Betaine aldehyde dehydrogenase"/>
    <property type="match status" value="1"/>
</dbReference>
<evidence type="ECO:0000256" key="2">
    <source>
        <dbReference type="ARBA" id="ARBA00023002"/>
    </source>
</evidence>
<gene>
    <name evidence="7" type="ORF">SFOMI_2746</name>
</gene>
<dbReference type="Proteomes" id="UP000221538">
    <property type="component" value="Unassembled WGS sequence"/>
</dbReference>
<proteinExistence type="inferred from homology"/>
<feature type="domain" description="Aldehyde dehydrogenase" evidence="6">
    <location>
        <begin position="29"/>
        <end position="490"/>
    </location>
</feature>
<dbReference type="PROSITE" id="PS00687">
    <property type="entry name" value="ALDEHYDE_DEHYDR_GLU"/>
    <property type="match status" value="1"/>
</dbReference>
<dbReference type="Gene3D" id="3.40.605.10">
    <property type="entry name" value="Aldehyde Dehydrogenase, Chain A, domain 1"/>
    <property type="match status" value="1"/>
</dbReference>
<comment type="similarity">
    <text evidence="1 5">Belongs to the aldehyde dehydrogenase family.</text>
</comment>
<dbReference type="InterPro" id="IPR016162">
    <property type="entry name" value="Ald_DH_N"/>
</dbReference>
<dbReference type="FunFam" id="3.40.605.10:FF:000007">
    <property type="entry name" value="NAD/NADP-dependent betaine aldehyde dehydrogenase"/>
    <property type="match status" value="1"/>
</dbReference>
<evidence type="ECO:0000313" key="7">
    <source>
        <dbReference type="EMBL" id="GAY22191.1"/>
    </source>
</evidence>
<accession>A0A292ZH01</accession>
<dbReference type="Gene3D" id="3.40.309.10">
    <property type="entry name" value="Aldehyde Dehydrogenase, Chain A, domain 2"/>
    <property type="match status" value="1"/>
</dbReference>
<dbReference type="InterPro" id="IPR029510">
    <property type="entry name" value="Ald_DH_CS_GLU"/>
</dbReference>
<evidence type="ECO:0000256" key="1">
    <source>
        <dbReference type="ARBA" id="ARBA00009986"/>
    </source>
</evidence>
<dbReference type="CDD" id="cd07139">
    <property type="entry name" value="ALDH_AldA-Rv0768"/>
    <property type="match status" value="1"/>
</dbReference>
<dbReference type="FunFam" id="3.40.605.10:FF:000026">
    <property type="entry name" value="Aldehyde dehydrogenase, putative"/>
    <property type="match status" value="1"/>
</dbReference>
<dbReference type="GO" id="GO:0004029">
    <property type="term" value="F:aldehyde dehydrogenase (NAD+) activity"/>
    <property type="evidence" value="ECO:0007669"/>
    <property type="project" value="UniProtKB-EC"/>
</dbReference>
<evidence type="ECO:0000313" key="8">
    <source>
        <dbReference type="Proteomes" id="UP000221538"/>
    </source>
</evidence>
<dbReference type="InterPro" id="IPR016163">
    <property type="entry name" value="Ald_DH_C"/>
</dbReference>
<name>A0A292ZH01_SPHSA</name>
<dbReference type="PANTHER" id="PTHR42804">
    <property type="entry name" value="ALDEHYDE DEHYDROGENASE"/>
    <property type="match status" value="1"/>
</dbReference>
<keyword evidence="2 5" id="KW-0560">Oxidoreductase</keyword>
<dbReference type="AlphaFoldDB" id="A0A292ZH01"/>
<dbReference type="PANTHER" id="PTHR42804:SF1">
    <property type="entry name" value="ALDEHYDE DEHYDROGENASE-RELATED"/>
    <property type="match status" value="1"/>
</dbReference>
<dbReference type="EMBL" id="BEWI01000032">
    <property type="protein sequence ID" value="GAY22191.1"/>
    <property type="molecule type" value="Genomic_DNA"/>
</dbReference>
<feature type="active site" evidence="4">
    <location>
        <position position="266"/>
    </location>
</feature>
<sequence>MMESYPMLTHANFAEVLKFPDRLFIDGDWVAPSTDARINVVSPSTEEIFIRVAQAAAADMDRAVSAARKAFDDGPWPRMSHIERAGYLRRIGQELRSRANELGGIWTSEMGSLYAANTQMVPGFADVYDYHAELAESFPFIEAREPAQGGTGYLVREPVGVVAAIVPWNGPLMLASWKVAPALLAGCTVILKASPEAPGALYALTEAAEAAGLPKGVLNLVTADREVSELLVRDSRVDKVSFTGSTLAGRKIGAICGDRIARCTLELGGKSPAILLDDYDIDAFAASIAGSTTILTGQVCAALTRIIVSRSRHDELAEALKARLDAVKVGDPFDARSEMGPLAMARQRDKVEYYIGMGQAEGAMLVTGGRRPSHLERGFYIEPTLFANVDNNATIAREEIFGPVLSLIPVADETEAVRIANESDFGLNASVFTNDADRAFSIAREIRSGTVAQNAFRNDFTIAFGGFKQSGIGREGGTEGLRNYLETKTVLLQSPPSSMPAAVAQ</sequence>
<dbReference type="InterPro" id="IPR016161">
    <property type="entry name" value="Ald_DH/histidinol_DH"/>
</dbReference>
<reference evidence="7 8" key="1">
    <citation type="journal article" date="2013" name="Biodegradation">
        <title>Occurrence of 4-tert-butylphenol (4-t-BP) biodegradation in an aquatic sample caused by the presence of Spirodela polyrrhiza and isolation of a 4-t-BP-utilizing bacterium.</title>
        <authorList>
            <person name="Ogata Y."/>
            <person name="Toyama T."/>
            <person name="Yu N."/>
            <person name="Wang X."/>
            <person name="Sei K."/>
            <person name="Ike M."/>
        </authorList>
    </citation>
    <scope>NUCLEOTIDE SEQUENCE [LARGE SCALE GENOMIC DNA]</scope>
    <source>
        <strain evidence="7 8">OMI</strain>
    </source>
</reference>
<keyword evidence="3" id="KW-0558">Oxidation</keyword>
<dbReference type="Pfam" id="PF00171">
    <property type="entry name" value="Aldedh"/>
    <property type="match status" value="1"/>
</dbReference>
<protein>
    <submittedName>
        <fullName evidence="7">Aldehyde dehydrogenase</fullName>
        <ecNumber evidence="7">1.2.1.3</ecNumber>
    </submittedName>
</protein>
<evidence type="ECO:0000256" key="4">
    <source>
        <dbReference type="PROSITE-ProRule" id="PRU10007"/>
    </source>
</evidence>
<organism evidence="7 8">
    <name type="scientific">Sphingobium fuliginis (strain ATCC 27551)</name>
    <dbReference type="NCBI Taxonomy" id="336203"/>
    <lineage>
        <taxon>Bacteria</taxon>
        <taxon>Pseudomonadati</taxon>
        <taxon>Pseudomonadota</taxon>
        <taxon>Alphaproteobacteria</taxon>
        <taxon>Sphingomonadales</taxon>
        <taxon>Sphingomonadaceae</taxon>
        <taxon>Sphingobium</taxon>
    </lineage>
</organism>